<dbReference type="RefSeq" id="WP_008063793.1">
    <property type="nucleotide sequence ID" value="NZ_AFHG01000057.1"/>
</dbReference>
<name>F5RG02_METUF</name>
<gene>
    <name evidence="3" type="ORF">METUNv1_03395</name>
</gene>
<dbReference type="AlphaFoldDB" id="F5RG02"/>
<dbReference type="Gene3D" id="3.30.1150.10">
    <property type="match status" value="1"/>
</dbReference>
<dbReference type="Pfam" id="PF13103">
    <property type="entry name" value="TonB_2"/>
    <property type="match status" value="1"/>
</dbReference>
<sequence length="303" mass="33183">MHAPAHDFAFRRPQPGKWPSVALAAGMHLLLGLFLFYSVSWQTSKPAAVQVELVGSLPPVQAPVQPVPPPPPPEPVVEKQPQPVVEKQPQPVVEKQPQPVVEPPPPPPPPRPDIAIKEPPKPKTPPKPEPRPEPPKPKPVEKKPEPKPEPKVEKKPEPKVPPKPDNRLEQELQDKLMRESLQRESAEQMRRQAAQEADLMAKVAADGARIKARESWAGRISAKVKPNVVVPPGVTGNPEAVVTISLLPDGSVAGEPRMRQSTGNRALDEAILRAIVKSSPLPKPDDPAAFERNLELKFRPLAE</sequence>
<feature type="compositionally biased region" description="Pro residues" evidence="1">
    <location>
        <begin position="65"/>
        <end position="75"/>
    </location>
</feature>
<reference evidence="3 4" key="1">
    <citation type="journal article" date="2011" name="J. Bacteriol.">
        <title>Genome sequence of Methyloversatilis universalis FAM5T, a methylotrophic representative of the order Rhodocyclales.</title>
        <authorList>
            <person name="Kittichotirat W."/>
            <person name="Good N.M."/>
            <person name="Hall R."/>
            <person name="Bringel F."/>
            <person name="Lajus A."/>
            <person name="Medigue C."/>
            <person name="Smalley N.E."/>
            <person name="Beck D."/>
            <person name="Bumgarner R."/>
            <person name="Vuilleumier S."/>
            <person name="Kalyuzhnaya M.G."/>
        </authorList>
    </citation>
    <scope>NUCLEOTIDE SEQUENCE [LARGE SCALE GENOMIC DNA]</scope>
    <source>
        <strain evidence="4">ATCC BAA-1314 / JCM 13912 / FAM5</strain>
    </source>
</reference>
<dbReference type="eggNOG" id="COG3064">
    <property type="taxonomic scope" value="Bacteria"/>
</dbReference>
<keyword evidence="4" id="KW-1185">Reference proteome</keyword>
<evidence type="ECO:0000256" key="2">
    <source>
        <dbReference type="SAM" id="Phobius"/>
    </source>
</evidence>
<protein>
    <submittedName>
        <fullName evidence="3">Protein TolA</fullName>
    </submittedName>
</protein>
<feature type="compositionally biased region" description="Low complexity" evidence="1">
    <location>
        <begin position="78"/>
        <end position="99"/>
    </location>
</feature>
<keyword evidence="2" id="KW-1133">Transmembrane helix</keyword>
<keyword evidence="2" id="KW-0812">Transmembrane</keyword>
<keyword evidence="2" id="KW-0472">Membrane</keyword>
<organism evidence="3 4">
    <name type="scientific">Methyloversatilis universalis (strain ATCC BAA-1314 / DSM 25237 / JCM 13912 / CCUG 52030 / FAM5)</name>
    <dbReference type="NCBI Taxonomy" id="1000565"/>
    <lineage>
        <taxon>Bacteria</taxon>
        <taxon>Pseudomonadati</taxon>
        <taxon>Pseudomonadota</taxon>
        <taxon>Betaproteobacteria</taxon>
        <taxon>Nitrosomonadales</taxon>
        <taxon>Sterolibacteriaceae</taxon>
        <taxon>Methyloversatilis</taxon>
    </lineage>
</organism>
<dbReference type="Proteomes" id="UP000005019">
    <property type="component" value="Unassembled WGS sequence"/>
</dbReference>
<feature type="region of interest" description="Disordered" evidence="1">
    <location>
        <begin position="64"/>
        <end position="194"/>
    </location>
</feature>
<evidence type="ECO:0000313" key="4">
    <source>
        <dbReference type="Proteomes" id="UP000005019"/>
    </source>
</evidence>
<dbReference type="EMBL" id="AFHG01000057">
    <property type="protein sequence ID" value="EGK70490.1"/>
    <property type="molecule type" value="Genomic_DNA"/>
</dbReference>
<accession>F5RG02</accession>
<evidence type="ECO:0000256" key="1">
    <source>
        <dbReference type="SAM" id="MobiDB-lite"/>
    </source>
</evidence>
<evidence type="ECO:0000313" key="3">
    <source>
        <dbReference type="EMBL" id="EGK70490.1"/>
    </source>
</evidence>
<dbReference type="OrthoDB" id="5298892at2"/>
<feature type="compositionally biased region" description="Basic and acidic residues" evidence="1">
    <location>
        <begin position="114"/>
        <end position="190"/>
    </location>
</feature>
<feature type="compositionally biased region" description="Pro residues" evidence="1">
    <location>
        <begin position="100"/>
        <end position="112"/>
    </location>
</feature>
<proteinExistence type="predicted"/>
<comment type="caution">
    <text evidence="3">The sequence shown here is derived from an EMBL/GenBank/DDBJ whole genome shotgun (WGS) entry which is preliminary data.</text>
</comment>
<dbReference type="STRING" id="1000565.METUNv1_03395"/>
<dbReference type="SUPFAM" id="SSF74653">
    <property type="entry name" value="TolA/TonB C-terminal domain"/>
    <property type="match status" value="1"/>
</dbReference>
<dbReference type="PRINTS" id="PR01217">
    <property type="entry name" value="PRICHEXTENSN"/>
</dbReference>
<feature type="transmembrane region" description="Helical" evidence="2">
    <location>
        <begin position="21"/>
        <end position="41"/>
    </location>
</feature>